<feature type="region of interest" description="Disordered" evidence="1">
    <location>
        <begin position="48"/>
        <end position="93"/>
    </location>
</feature>
<keyword evidence="2" id="KW-0812">Transmembrane</keyword>
<evidence type="ECO:0000313" key="4">
    <source>
        <dbReference type="Proteomes" id="UP000322699"/>
    </source>
</evidence>
<name>A0A5B1CLR6_9BACT</name>
<keyword evidence="2" id="KW-1133">Transmembrane helix</keyword>
<keyword evidence="2" id="KW-0472">Membrane</keyword>
<evidence type="ECO:0000313" key="3">
    <source>
        <dbReference type="EMBL" id="KAA1260480.1"/>
    </source>
</evidence>
<gene>
    <name evidence="3" type="ORF">LF1_30200</name>
</gene>
<evidence type="ECO:0000256" key="2">
    <source>
        <dbReference type="SAM" id="Phobius"/>
    </source>
</evidence>
<protein>
    <submittedName>
        <fullName evidence="3">Uncharacterized protein</fullName>
    </submittedName>
</protein>
<dbReference type="Proteomes" id="UP000322699">
    <property type="component" value="Unassembled WGS sequence"/>
</dbReference>
<reference evidence="3 4" key="1">
    <citation type="submission" date="2019-08" db="EMBL/GenBank/DDBJ databases">
        <title>Deep-cultivation of Planctomycetes and their phenomic and genomic characterization uncovers novel biology.</title>
        <authorList>
            <person name="Wiegand S."/>
            <person name="Jogler M."/>
            <person name="Boedeker C."/>
            <person name="Pinto D."/>
            <person name="Vollmers J."/>
            <person name="Rivas-Marin E."/>
            <person name="Kohn T."/>
            <person name="Peeters S.H."/>
            <person name="Heuer A."/>
            <person name="Rast P."/>
            <person name="Oberbeckmann S."/>
            <person name="Bunk B."/>
            <person name="Jeske O."/>
            <person name="Meyerdierks A."/>
            <person name="Storesund J.E."/>
            <person name="Kallscheuer N."/>
            <person name="Luecker S."/>
            <person name="Lage O.M."/>
            <person name="Pohl T."/>
            <person name="Merkel B.J."/>
            <person name="Hornburger P."/>
            <person name="Mueller R.-W."/>
            <person name="Bruemmer F."/>
            <person name="Labrenz M."/>
            <person name="Spormann A.M."/>
            <person name="Op Den Camp H."/>
            <person name="Overmann J."/>
            <person name="Amann R."/>
            <person name="Jetten M.S.M."/>
            <person name="Mascher T."/>
            <person name="Medema M.H."/>
            <person name="Devos D.P."/>
            <person name="Kaster A.-K."/>
            <person name="Ovreas L."/>
            <person name="Rohde M."/>
            <person name="Galperin M.Y."/>
            <person name="Jogler C."/>
        </authorList>
    </citation>
    <scope>NUCLEOTIDE SEQUENCE [LARGE SCALE GENOMIC DNA]</scope>
    <source>
        <strain evidence="3 4">LF1</strain>
    </source>
</reference>
<dbReference type="EMBL" id="VRLW01000001">
    <property type="protein sequence ID" value="KAA1260480.1"/>
    <property type="molecule type" value="Genomic_DNA"/>
</dbReference>
<sequence length="93" mass="9822">MWGSHPGARAPGRELSALRAFSVLVVLTGGFATGIGLSALRAWYDSQPRSGGSPVPVAQPPVSRNQNRLGPAGRQQSPLSQSCSRRQVSTRIL</sequence>
<comment type="caution">
    <text evidence="3">The sequence shown here is derived from an EMBL/GenBank/DDBJ whole genome shotgun (WGS) entry which is preliminary data.</text>
</comment>
<feature type="compositionally biased region" description="Polar residues" evidence="1">
    <location>
        <begin position="62"/>
        <end position="93"/>
    </location>
</feature>
<feature type="transmembrane region" description="Helical" evidence="2">
    <location>
        <begin position="20"/>
        <end position="40"/>
    </location>
</feature>
<accession>A0A5B1CLR6</accession>
<evidence type="ECO:0000256" key="1">
    <source>
        <dbReference type="SAM" id="MobiDB-lite"/>
    </source>
</evidence>
<proteinExistence type="predicted"/>
<dbReference type="AlphaFoldDB" id="A0A5B1CLR6"/>
<organism evidence="3 4">
    <name type="scientific">Rubripirellula obstinata</name>
    <dbReference type="NCBI Taxonomy" id="406547"/>
    <lineage>
        <taxon>Bacteria</taxon>
        <taxon>Pseudomonadati</taxon>
        <taxon>Planctomycetota</taxon>
        <taxon>Planctomycetia</taxon>
        <taxon>Pirellulales</taxon>
        <taxon>Pirellulaceae</taxon>
        <taxon>Rubripirellula</taxon>
    </lineage>
</organism>
<keyword evidence="4" id="KW-1185">Reference proteome</keyword>